<evidence type="ECO:0000256" key="1">
    <source>
        <dbReference type="SAM" id="Phobius"/>
    </source>
</evidence>
<proteinExistence type="predicted"/>
<dbReference type="RefSeq" id="WP_015927633.1">
    <property type="nucleotide sequence ID" value="NC_011894.1"/>
</dbReference>
<reference evidence="2 3" key="1">
    <citation type="submission" date="2009-01" db="EMBL/GenBank/DDBJ databases">
        <title>Complete sequence of chromosome of Methylobacterium nodulans ORS 2060.</title>
        <authorList>
            <consortium name="US DOE Joint Genome Institute"/>
            <person name="Lucas S."/>
            <person name="Copeland A."/>
            <person name="Lapidus A."/>
            <person name="Glavina del Rio T."/>
            <person name="Dalin E."/>
            <person name="Tice H."/>
            <person name="Bruce D."/>
            <person name="Goodwin L."/>
            <person name="Pitluck S."/>
            <person name="Sims D."/>
            <person name="Brettin T."/>
            <person name="Detter J.C."/>
            <person name="Han C."/>
            <person name="Larimer F."/>
            <person name="Land M."/>
            <person name="Hauser L."/>
            <person name="Kyrpides N."/>
            <person name="Ivanova N."/>
            <person name="Marx C.J."/>
            <person name="Richardson P."/>
        </authorList>
    </citation>
    <scope>NUCLEOTIDE SEQUENCE [LARGE SCALE GENOMIC DNA]</scope>
    <source>
        <strain evidence="3">LMG 21967 / CNCM I-2342 / ORS 2060</strain>
    </source>
</reference>
<accession>B8IGN2</accession>
<keyword evidence="1" id="KW-1133">Transmembrane helix</keyword>
<gene>
    <name evidence="2" type="ordered locus">Mnod_0911</name>
</gene>
<keyword evidence="1" id="KW-0812">Transmembrane</keyword>
<keyword evidence="1" id="KW-0472">Membrane</keyword>
<feature type="transmembrane region" description="Helical" evidence="1">
    <location>
        <begin position="45"/>
        <end position="64"/>
    </location>
</feature>
<dbReference type="EMBL" id="CP001349">
    <property type="protein sequence ID" value="ACL55932.1"/>
    <property type="molecule type" value="Genomic_DNA"/>
</dbReference>
<dbReference type="HOGENOM" id="CLU_1336205_0_0_5"/>
<evidence type="ECO:0000313" key="2">
    <source>
        <dbReference type="EMBL" id="ACL55932.1"/>
    </source>
</evidence>
<dbReference type="eggNOG" id="ENOG5030ZSN">
    <property type="taxonomic scope" value="Bacteria"/>
</dbReference>
<feature type="transmembrane region" description="Helical" evidence="1">
    <location>
        <begin position="84"/>
        <end position="104"/>
    </location>
</feature>
<evidence type="ECO:0008006" key="4">
    <source>
        <dbReference type="Google" id="ProtNLM"/>
    </source>
</evidence>
<name>B8IGN2_METNO</name>
<dbReference type="KEGG" id="mno:Mnod_0911"/>
<sequence>MRIPPRHCWLAYVAPWHGSAMIQYDSDPAINERIRRAVRYGQTRWAEVWLSLIMITLGGVLLLPEPTFVGPEWRVIASCVTERTAGTISVSVGGARLLALWINGRRGRETSLIRTLGCMSGFAFWLVTAAGVAAAYPPLSTGIAVYSVLAFAELHSSGRAASDMAAEDTFGLRKRRRAGGRLERIL</sequence>
<feature type="transmembrane region" description="Helical" evidence="1">
    <location>
        <begin position="116"/>
        <end position="136"/>
    </location>
</feature>
<keyword evidence="3" id="KW-1185">Reference proteome</keyword>
<organism evidence="2 3">
    <name type="scientific">Methylobacterium nodulans (strain LMG 21967 / CNCM I-2342 / ORS 2060)</name>
    <dbReference type="NCBI Taxonomy" id="460265"/>
    <lineage>
        <taxon>Bacteria</taxon>
        <taxon>Pseudomonadati</taxon>
        <taxon>Pseudomonadota</taxon>
        <taxon>Alphaproteobacteria</taxon>
        <taxon>Hyphomicrobiales</taxon>
        <taxon>Methylobacteriaceae</taxon>
        <taxon>Methylobacterium</taxon>
    </lineage>
</organism>
<dbReference type="Proteomes" id="UP000008207">
    <property type="component" value="Chromosome"/>
</dbReference>
<protein>
    <recommendedName>
        <fullName evidence="4">Transmembrane protein</fullName>
    </recommendedName>
</protein>
<dbReference type="AlphaFoldDB" id="B8IGN2"/>
<evidence type="ECO:0000313" key="3">
    <source>
        <dbReference type="Proteomes" id="UP000008207"/>
    </source>
</evidence>